<dbReference type="Proteomes" id="UP000290289">
    <property type="component" value="Chromosome 2"/>
</dbReference>
<reference evidence="1 2" key="1">
    <citation type="submission" date="2018-10" db="EMBL/GenBank/DDBJ databases">
        <title>A high-quality apple genome assembly.</title>
        <authorList>
            <person name="Hu J."/>
        </authorList>
    </citation>
    <scope>NUCLEOTIDE SEQUENCE [LARGE SCALE GENOMIC DNA]</scope>
    <source>
        <strain evidence="2">cv. HFTH1</strain>
        <tissue evidence="1">Young leaf</tissue>
    </source>
</reference>
<evidence type="ECO:0000313" key="2">
    <source>
        <dbReference type="Proteomes" id="UP000290289"/>
    </source>
</evidence>
<comment type="caution">
    <text evidence="1">The sequence shown here is derived from an EMBL/GenBank/DDBJ whole genome shotgun (WGS) entry which is preliminary data.</text>
</comment>
<dbReference type="AlphaFoldDB" id="A0A498KGR0"/>
<protein>
    <submittedName>
        <fullName evidence="1">Uncharacterized protein</fullName>
    </submittedName>
</protein>
<dbReference type="EMBL" id="RDQH01000328">
    <property type="protein sequence ID" value="RXI04955.1"/>
    <property type="molecule type" value="Genomic_DNA"/>
</dbReference>
<keyword evidence="2" id="KW-1185">Reference proteome</keyword>
<sequence>MFSNLKDVHYPYNDALIVKVEISSVMVSQVLLKGSIFLATSTRGKPSSKPLTEPLSRSL</sequence>
<gene>
    <name evidence="1" type="ORF">DVH24_006212</name>
</gene>
<organism evidence="1 2">
    <name type="scientific">Malus domestica</name>
    <name type="common">Apple</name>
    <name type="synonym">Pyrus malus</name>
    <dbReference type="NCBI Taxonomy" id="3750"/>
    <lineage>
        <taxon>Eukaryota</taxon>
        <taxon>Viridiplantae</taxon>
        <taxon>Streptophyta</taxon>
        <taxon>Embryophyta</taxon>
        <taxon>Tracheophyta</taxon>
        <taxon>Spermatophyta</taxon>
        <taxon>Magnoliopsida</taxon>
        <taxon>eudicotyledons</taxon>
        <taxon>Gunneridae</taxon>
        <taxon>Pentapetalae</taxon>
        <taxon>rosids</taxon>
        <taxon>fabids</taxon>
        <taxon>Rosales</taxon>
        <taxon>Rosaceae</taxon>
        <taxon>Amygdaloideae</taxon>
        <taxon>Maleae</taxon>
        <taxon>Malus</taxon>
    </lineage>
</organism>
<proteinExistence type="predicted"/>
<accession>A0A498KGR0</accession>
<name>A0A498KGR0_MALDO</name>
<evidence type="ECO:0000313" key="1">
    <source>
        <dbReference type="EMBL" id="RXI04955.1"/>
    </source>
</evidence>